<name>A0ABR0EMR0_ZASCE</name>
<gene>
    <name evidence="3" type="ORF">PRZ48_005965</name>
</gene>
<keyword evidence="4" id="KW-1185">Reference proteome</keyword>
<accession>A0ABR0EMR0</accession>
<dbReference type="Pfam" id="PF26534">
    <property type="entry name" value="NTF2_7"/>
    <property type="match status" value="1"/>
</dbReference>
<proteinExistence type="predicted"/>
<evidence type="ECO:0000313" key="3">
    <source>
        <dbReference type="EMBL" id="KAK4502540.1"/>
    </source>
</evidence>
<evidence type="ECO:0000256" key="1">
    <source>
        <dbReference type="SAM" id="SignalP"/>
    </source>
</evidence>
<organism evidence="3 4">
    <name type="scientific">Zasmidium cellare</name>
    <name type="common">Wine cellar mold</name>
    <name type="synonym">Racodium cellare</name>
    <dbReference type="NCBI Taxonomy" id="395010"/>
    <lineage>
        <taxon>Eukaryota</taxon>
        <taxon>Fungi</taxon>
        <taxon>Dikarya</taxon>
        <taxon>Ascomycota</taxon>
        <taxon>Pezizomycotina</taxon>
        <taxon>Dothideomycetes</taxon>
        <taxon>Dothideomycetidae</taxon>
        <taxon>Mycosphaerellales</taxon>
        <taxon>Mycosphaerellaceae</taxon>
        <taxon>Zasmidium</taxon>
    </lineage>
</organism>
<comment type="caution">
    <text evidence="3">The sequence shown here is derived from an EMBL/GenBank/DDBJ whole genome shotgun (WGS) entry which is preliminary data.</text>
</comment>
<protein>
    <recommendedName>
        <fullName evidence="2">NTF2-like domain-containing protein</fullName>
    </recommendedName>
</protein>
<evidence type="ECO:0000313" key="4">
    <source>
        <dbReference type="Proteomes" id="UP001305779"/>
    </source>
</evidence>
<reference evidence="3 4" key="1">
    <citation type="journal article" date="2023" name="G3 (Bethesda)">
        <title>A chromosome-level genome assembly of Zasmidium syzygii isolated from banana leaves.</title>
        <authorList>
            <person name="van Westerhoven A.C."/>
            <person name="Mehrabi R."/>
            <person name="Talebi R."/>
            <person name="Steentjes M.B.F."/>
            <person name="Corcolon B."/>
            <person name="Chong P.A."/>
            <person name="Kema G.H.J."/>
            <person name="Seidl M.F."/>
        </authorList>
    </citation>
    <scope>NUCLEOTIDE SEQUENCE [LARGE SCALE GENOMIC DNA]</scope>
    <source>
        <strain evidence="3 4">P124</strain>
    </source>
</reference>
<dbReference type="Proteomes" id="UP001305779">
    <property type="component" value="Unassembled WGS sequence"/>
</dbReference>
<feature type="chain" id="PRO_5046026201" description="NTF2-like domain-containing protein" evidence="1">
    <location>
        <begin position="19"/>
        <end position="200"/>
    </location>
</feature>
<evidence type="ECO:0000259" key="2">
    <source>
        <dbReference type="Pfam" id="PF26534"/>
    </source>
</evidence>
<sequence length="200" mass="21593">MKLLSIIATLSLTILVYASHDSPLAVHKRNQTSITITQSEAAAFVADFATLFSHAGDWKATAVRILDKDVVFASNSFLTRRLELLASPNTTGIVTQDRDALIDILGQVNVSNIVTNDLLITTCGKIVWKANFGAVGPVDYPVKVIIILTLERAKKDKRGEGNGRLVATEVENEYDGMGWSIGDGRDCSACAVSKAPEPYV</sequence>
<dbReference type="InterPro" id="IPR058645">
    <property type="entry name" value="NTF2-like_dom_7"/>
</dbReference>
<dbReference type="EMBL" id="JAXOVC010000004">
    <property type="protein sequence ID" value="KAK4502540.1"/>
    <property type="molecule type" value="Genomic_DNA"/>
</dbReference>
<feature type="signal peptide" evidence="1">
    <location>
        <begin position="1"/>
        <end position="18"/>
    </location>
</feature>
<keyword evidence="1" id="KW-0732">Signal</keyword>
<feature type="domain" description="NTF2-like" evidence="2">
    <location>
        <begin position="36"/>
        <end position="180"/>
    </location>
</feature>